<evidence type="ECO:0000256" key="4">
    <source>
        <dbReference type="ARBA" id="ARBA00022989"/>
    </source>
</evidence>
<dbReference type="EMBL" id="JACCFM010000001">
    <property type="protein sequence ID" value="NYJ20486.1"/>
    <property type="molecule type" value="Genomic_DNA"/>
</dbReference>
<protein>
    <submittedName>
        <fullName evidence="8">MFS family permease</fullName>
    </submittedName>
</protein>
<dbReference type="InterPro" id="IPR011701">
    <property type="entry name" value="MFS"/>
</dbReference>
<name>A0A7Z0EF77_9MICO</name>
<keyword evidence="3 6" id="KW-0812">Transmembrane</keyword>
<evidence type="ECO:0000313" key="8">
    <source>
        <dbReference type="EMBL" id="NYJ20486.1"/>
    </source>
</evidence>
<feature type="transmembrane region" description="Helical" evidence="6">
    <location>
        <begin position="308"/>
        <end position="327"/>
    </location>
</feature>
<dbReference type="Proteomes" id="UP000537260">
    <property type="component" value="Unassembled WGS sequence"/>
</dbReference>
<dbReference type="InterPro" id="IPR005829">
    <property type="entry name" value="Sugar_transporter_CS"/>
</dbReference>
<feature type="transmembrane region" description="Helical" evidence="6">
    <location>
        <begin position="271"/>
        <end position="288"/>
    </location>
</feature>
<dbReference type="AlphaFoldDB" id="A0A7Z0EF77"/>
<comment type="subcellular location">
    <subcellularLocation>
        <location evidence="1">Cell membrane</location>
        <topology evidence="1">Multi-pass membrane protein</topology>
    </subcellularLocation>
</comment>
<feature type="transmembrane region" description="Helical" evidence="6">
    <location>
        <begin position="52"/>
        <end position="70"/>
    </location>
</feature>
<gene>
    <name evidence="8" type="ORF">HNR05_002277</name>
</gene>
<sequence length="466" mass="47965">MSDRAGAAQNGRSRLIIGVLAASAMASSLQFTLTVPALPEFPSVLGITASDATWIIVITLLTGTIGTPVVSRMADIYGRRRMLLVSIGLLCVGSIIAAAGMTFTTVLIGRALQGFASAIVPIGISLIRSQVERKQANMGIALMSATVGLGSALGLPLSGVLLAWGGLPLIFWGSAVASALFFCAILVVVPEAPERLNRRFDVIGAILLAVWLTALLLVVSKGTEWGVRSAETILAAAVTLAVFGIWILFSLRSRHPLIDLRLATRPRMMRINLATFFAALGMFANHLLTVQEARAPISTGYGLGLPAITAGLVLLPFAITMVALSPVSGRALNQIGPRATLVGGALIMTAGFLFRVLAPHQLGTVVIGAVVIGAGTSFAFAAMPALVTEAAPLTEVASANGVNGLIRSLSGAICGAALAFLLGSFPDANVNGALSQQGLTTAFAVVAASCLLGALIAAAPIPRRYR</sequence>
<keyword evidence="4 6" id="KW-1133">Transmembrane helix</keyword>
<evidence type="ECO:0000256" key="3">
    <source>
        <dbReference type="ARBA" id="ARBA00022692"/>
    </source>
</evidence>
<feature type="domain" description="Major facilitator superfamily (MFS) profile" evidence="7">
    <location>
        <begin position="16"/>
        <end position="465"/>
    </location>
</feature>
<dbReference type="InterPro" id="IPR036259">
    <property type="entry name" value="MFS_trans_sf"/>
</dbReference>
<keyword evidence="9" id="KW-1185">Reference proteome</keyword>
<keyword evidence="5 6" id="KW-0472">Membrane</keyword>
<feature type="transmembrane region" description="Helical" evidence="6">
    <location>
        <begin position="139"/>
        <end position="164"/>
    </location>
</feature>
<reference evidence="8 9" key="1">
    <citation type="submission" date="2020-07" db="EMBL/GenBank/DDBJ databases">
        <title>Sequencing the genomes of 1000 actinobacteria strains.</title>
        <authorList>
            <person name="Klenk H.-P."/>
        </authorList>
    </citation>
    <scope>NUCLEOTIDE SEQUENCE [LARGE SCALE GENOMIC DNA]</scope>
    <source>
        <strain evidence="8 9">LI1</strain>
    </source>
</reference>
<feature type="transmembrane region" description="Helical" evidence="6">
    <location>
        <begin position="364"/>
        <end position="387"/>
    </location>
</feature>
<dbReference type="PROSITE" id="PS00216">
    <property type="entry name" value="SUGAR_TRANSPORT_1"/>
    <property type="match status" value="1"/>
</dbReference>
<evidence type="ECO:0000256" key="2">
    <source>
        <dbReference type="ARBA" id="ARBA00022448"/>
    </source>
</evidence>
<feature type="transmembrane region" description="Helical" evidence="6">
    <location>
        <begin position="408"/>
        <end position="426"/>
    </location>
</feature>
<keyword evidence="2" id="KW-0813">Transport</keyword>
<dbReference type="InterPro" id="IPR020846">
    <property type="entry name" value="MFS_dom"/>
</dbReference>
<dbReference type="PANTHER" id="PTHR42718">
    <property type="entry name" value="MAJOR FACILITATOR SUPERFAMILY MULTIDRUG TRANSPORTER MFSC"/>
    <property type="match status" value="1"/>
</dbReference>
<proteinExistence type="predicted"/>
<dbReference type="GO" id="GO:0005886">
    <property type="term" value="C:plasma membrane"/>
    <property type="evidence" value="ECO:0007669"/>
    <property type="project" value="UniProtKB-SubCell"/>
</dbReference>
<feature type="transmembrane region" description="Helical" evidence="6">
    <location>
        <begin position="170"/>
        <end position="190"/>
    </location>
</feature>
<dbReference type="GO" id="GO:0022857">
    <property type="term" value="F:transmembrane transporter activity"/>
    <property type="evidence" value="ECO:0007669"/>
    <property type="project" value="InterPro"/>
</dbReference>
<feature type="transmembrane region" description="Helical" evidence="6">
    <location>
        <begin position="202"/>
        <end position="220"/>
    </location>
</feature>
<evidence type="ECO:0000256" key="1">
    <source>
        <dbReference type="ARBA" id="ARBA00004651"/>
    </source>
</evidence>
<dbReference type="Pfam" id="PF07690">
    <property type="entry name" value="MFS_1"/>
    <property type="match status" value="2"/>
</dbReference>
<feature type="transmembrane region" description="Helical" evidence="6">
    <location>
        <begin position="232"/>
        <end position="251"/>
    </location>
</feature>
<dbReference type="PANTHER" id="PTHR42718:SF9">
    <property type="entry name" value="MAJOR FACILITATOR SUPERFAMILY MULTIDRUG TRANSPORTER MFSC"/>
    <property type="match status" value="1"/>
</dbReference>
<evidence type="ECO:0000256" key="5">
    <source>
        <dbReference type="ARBA" id="ARBA00023136"/>
    </source>
</evidence>
<evidence type="ECO:0000313" key="9">
    <source>
        <dbReference type="Proteomes" id="UP000537260"/>
    </source>
</evidence>
<dbReference type="PRINTS" id="PR01036">
    <property type="entry name" value="TCRTETB"/>
</dbReference>
<organism evidence="8 9">
    <name type="scientific">Glaciibacter psychrotolerans</name>
    <dbReference type="NCBI Taxonomy" id="670054"/>
    <lineage>
        <taxon>Bacteria</taxon>
        <taxon>Bacillati</taxon>
        <taxon>Actinomycetota</taxon>
        <taxon>Actinomycetes</taxon>
        <taxon>Micrococcales</taxon>
        <taxon>Microbacteriaceae</taxon>
        <taxon>Glaciibacter</taxon>
    </lineage>
</organism>
<dbReference type="SUPFAM" id="SSF103473">
    <property type="entry name" value="MFS general substrate transporter"/>
    <property type="match status" value="1"/>
</dbReference>
<feature type="transmembrane region" description="Helical" evidence="6">
    <location>
        <begin position="82"/>
        <end position="101"/>
    </location>
</feature>
<feature type="transmembrane region" description="Helical" evidence="6">
    <location>
        <begin position="438"/>
        <end position="461"/>
    </location>
</feature>
<dbReference type="Gene3D" id="1.20.1250.20">
    <property type="entry name" value="MFS general substrate transporter like domains"/>
    <property type="match status" value="1"/>
</dbReference>
<feature type="transmembrane region" description="Helical" evidence="6">
    <location>
        <begin position="339"/>
        <end position="358"/>
    </location>
</feature>
<dbReference type="PROSITE" id="PS50850">
    <property type="entry name" value="MFS"/>
    <property type="match status" value="1"/>
</dbReference>
<evidence type="ECO:0000259" key="7">
    <source>
        <dbReference type="PROSITE" id="PS50850"/>
    </source>
</evidence>
<accession>A0A7Z0EF77</accession>
<dbReference type="RefSeq" id="WP_179579091.1">
    <property type="nucleotide sequence ID" value="NZ_JACCFM010000001.1"/>
</dbReference>
<comment type="caution">
    <text evidence="8">The sequence shown here is derived from an EMBL/GenBank/DDBJ whole genome shotgun (WGS) entry which is preliminary data.</text>
</comment>
<feature type="transmembrane region" description="Helical" evidence="6">
    <location>
        <begin position="107"/>
        <end position="127"/>
    </location>
</feature>
<evidence type="ECO:0000256" key="6">
    <source>
        <dbReference type="SAM" id="Phobius"/>
    </source>
</evidence>